<feature type="compositionally biased region" description="Basic and acidic residues" evidence="2">
    <location>
        <begin position="269"/>
        <end position="288"/>
    </location>
</feature>
<protein>
    <recommendedName>
        <fullName evidence="4">Centrosomal protein of 162 kDa</fullName>
    </recommendedName>
</protein>
<feature type="compositionally biased region" description="Low complexity" evidence="2">
    <location>
        <begin position="138"/>
        <end position="154"/>
    </location>
</feature>
<feature type="compositionally biased region" description="Polar residues" evidence="2">
    <location>
        <begin position="246"/>
        <end position="266"/>
    </location>
</feature>
<feature type="compositionally biased region" description="Low complexity" evidence="2">
    <location>
        <begin position="1411"/>
        <end position="1426"/>
    </location>
</feature>
<dbReference type="GO" id="GO:0007076">
    <property type="term" value="P:mitotic chromosome condensation"/>
    <property type="evidence" value="ECO:0007669"/>
    <property type="project" value="TreeGrafter"/>
</dbReference>
<feature type="region of interest" description="Disordered" evidence="2">
    <location>
        <begin position="1197"/>
        <end position="1225"/>
    </location>
</feature>
<feature type="region of interest" description="Disordered" evidence="2">
    <location>
        <begin position="1"/>
        <end position="55"/>
    </location>
</feature>
<dbReference type="Gene3D" id="1.10.287.1490">
    <property type="match status" value="1"/>
</dbReference>
<dbReference type="EMBL" id="CDMZ01005732">
    <property type="protein sequence ID" value="CEM53860.1"/>
    <property type="molecule type" value="Genomic_DNA"/>
</dbReference>
<dbReference type="GO" id="GO:0003682">
    <property type="term" value="F:chromatin binding"/>
    <property type="evidence" value="ECO:0007669"/>
    <property type="project" value="TreeGrafter"/>
</dbReference>
<feature type="compositionally biased region" description="Pro residues" evidence="2">
    <location>
        <begin position="465"/>
        <end position="480"/>
    </location>
</feature>
<feature type="compositionally biased region" description="Basic and acidic residues" evidence="2">
    <location>
        <begin position="411"/>
        <end position="429"/>
    </location>
</feature>
<accession>A0A0G4I9M5</accession>
<feature type="compositionally biased region" description="Basic and acidic residues" evidence="2">
    <location>
        <begin position="1395"/>
        <end position="1406"/>
    </location>
</feature>
<gene>
    <name evidence="3" type="ORF">Cvel_2066</name>
</gene>
<feature type="compositionally biased region" description="Polar residues" evidence="2">
    <location>
        <begin position="533"/>
        <end position="556"/>
    </location>
</feature>
<feature type="coiled-coil region" evidence="1">
    <location>
        <begin position="1228"/>
        <end position="1289"/>
    </location>
</feature>
<reference evidence="3" key="1">
    <citation type="submission" date="2014-11" db="EMBL/GenBank/DDBJ databases">
        <authorList>
            <person name="Otto D Thomas"/>
            <person name="Naeem Raeece"/>
        </authorList>
    </citation>
    <scope>NUCLEOTIDE SEQUENCE</scope>
</reference>
<evidence type="ECO:0000313" key="3">
    <source>
        <dbReference type="EMBL" id="CEM53860.1"/>
    </source>
</evidence>
<feature type="compositionally biased region" description="Polar residues" evidence="2">
    <location>
        <begin position="593"/>
        <end position="608"/>
    </location>
</feature>
<feature type="region of interest" description="Disordered" evidence="2">
    <location>
        <begin position="1386"/>
        <end position="1436"/>
    </location>
</feature>
<proteinExistence type="predicted"/>
<dbReference type="GO" id="GO:0000793">
    <property type="term" value="C:condensed chromosome"/>
    <property type="evidence" value="ECO:0007669"/>
    <property type="project" value="TreeGrafter"/>
</dbReference>
<feature type="region of interest" description="Disordered" evidence="2">
    <location>
        <begin position="1947"/>
        <end position="1966"/>
    </location>
</feature>
<feature type="coiled-coil region" evidence="1">
    <location>
        <begin position="1500"/>
        <end position="1527"/>
    </location>
</feature>
<feature type="region of interest" description="Disordered" evidence="2">
    <location>
        <begin position="317"/>
        <end position="813"/>
    </location>
</feature>
<feature type="coiled-coil region" evidence="1">
    <location>
        <begin position="1064"/>
        <end position="1175"/>
    </location>
</feature>
<feature type="coiled-coil region" evidence="1">
    <location>
        <begin position="2171"/>
        <end position="2212"/>
    </location>
</feature>
<feature type="compositionally biased region" description="Basic residues" evidence="2">
    <location>
        <begin position="198"/>
        <end position="207"/>
    </location>
</feature>
<feature type="compositionally biased region" description="Low complexity" evidence="2">
    <location>
        <begin position="97"/>
        <end position="111"/>
    </location>
</feature>
<feature type="compositionally biased region" description="Basic and acidic residues" evidence="2">
    <location>
        <begin position="168"/>
        <end position="179"/>
    </location>
</feature>
<evidence type="ECO:0000256" key="2">
    <source>
        <dbReference type="SAM" id="MobiDB-lite"/>
    </source>
</evidence>
<dbReference type="PANTHER" id="PTHR43941">
    <property type="entry name" value="STRUCTURAL MAINTENANCE OF CHROMOSOMES PROTEIN 2"/>
    <property type="match status" value="1"/>
</dbReference>
<feature type="compositionally biased region" description="Basic and acidic residues" evidence="2">
    <location>
        <begin position="113"/>
        <end position="134"/>
    </location>
</feature>
<evidence type="ECO:0000256" key="1">
    <source>
        <dbReference type="SAM" id="Coils"/>
    </source>
</evidence>
<feature type="region of interest" description="Disordered" evidence="2">
    <location>
        <begin position="73"/>
        <end position="303"/>
    </location>
</feature>
<sequence length="2327" mass="250814">MYGRGQFASGLGGFLDASSDQEDDHLVGGYPAYQQAPGRRSVTPGTMPVGAYDDPYASVDLNLNFASTLAQQQKELKGAKGGARKKGAADRGEAHRSSGGSRQGPRSSQQSRRGRDKDKGGSPQGDRRRERDLGPADSFSLSLSSSSFSLQPSSESEEERGRQKGRGRGRDRDKERDSSEDSGSNGQSRSESPESLRGRGKGGRKGPRSTPERERDQPGSSRGPSTRRRKSGGGGQRRRVSVSGTLSDLESQSLRGGLTRSGTSSPRGAKGERERGTVSDDEAEKSARASDAGGDGGTSKGGASVFAQFANILRSSVHEAREEREKEKERQKQEEEERRLKAEEEEGKKERARQAELERQREQKKEEERRKEREREEQEREKEKTRLQKETQRTSEDEDVVRPFDAGSSPRAEDNEQQKQKPPADRAEESEFSAESGGAQVAPALLGISPPLPTDSPRSRKTESPVPPLPLPLPSAPSPSPSGVSSKQNVPAQRGKESEGEYESDFESEKELPDPRGTATCPDLPQTAAAVLSDQQPASSIPSSRQGHGQQDSTGTHGTGTGQMPLRSSSLDTVQRIQYSSAGTVKQRGAMATTASPLWSQTASRTQGGVSGGVFAGPPSEEATALRQQVLGGTAASIPLSLGTPHSPTGGGKGEGADGSGDLREGGSGEVTFGRKSAFRGPAADFWGSLGEEEGQPQTGGPLGSSKEGGAHAHVQRGRDGPGVPGDSQDDDDDVAAQLFEILMSASRRSPPPARASADEPGGRAGAASKGSVRLLPPESTPAPRLTTQSGFRGVPSPSARQRAAAGLGSPGAMEMLTRLQKKVELLERQHAAKDEALESADEEVRRLEDLCLRLRGDLDAEKRESRVANNGRAEGAERERTLRDEVRRLKADILRVERERDGLSDRLVGMTAANDGLRDTLRETETRLAASEKAAQEAALRLAEEETRRVSEANRIKEMETAHAARLAEEQNDMGKEKEKENQRFPPSSHPGCVACSPERIRKSEEEFEGYKKSLERERMKARGLLGKVRTGSSGGVETSTETLKMKKGGVADSLEDLPAEKKREIERQMRSLRSEISALERLHEGYRTENERLSQTNRGLRLRLRAHHEELEAERKRQAAQLNSLQAAADANPVAWRRVTETEKRVAELESLLVKMQEELEGTRKRNGILQQQLTERNEMVGGQGETIAAVPAIRSPSSREVSRDMPRGSAWPPPTEERPADRRVKELEEQLLKQLNDHLKKMNALHQRIKTYADRHAYVEAEARRIKEQEAELSGLRAEVERFRASSSSSTHLKKIAALEKHVSVLQSALEKKHPDSLAVLIKQSKPSVEETERVQQLQGRVKELEELIESREAEYESKVSALRAQFDSFRYSVHPSGDASRAAAELSGGVRARESRAVGDKSRRGRMSTGVGRGVSVSSVSRRGGGGALSGDASERERFLSLRVSDLERELSRVKSYYVSKIKKGEPLLPDSLSVVGPTQAAGHSGAEGGRERDKIASLQMQLETATSELRRLEKLLSWQMEETGDGGLPSIPVESELGRESCRLLCGSRVAHIIAMVDGLSAWVVSETGERGPVGEARGVSESRARLLRDAGELRSMLRAAALGQTEEGWQNARAVPGSSLVPQPRGVVGRKGVESFSDELPYSGFARDAERLCDALDQLLASESGPSASAGASVGGLSSFDALEDLQQVGGAAAASLLSACLQLHKRSDLDARGVTQATGGPRIAWAEEGSGRGKGHLTDCLAPSSLFCRVVVPSLISRLLSHRDLTQHGTSVASGVISQAEACRCLLSAIVLESSGGAGGLSAGAPSFIGAERLFVLAKQAGLPAVGDVFSEAFGPRRKSGGRPKGGVTPDSVTIKSAWLHVNLEVNGLVAILEEKAQAGGALRVGRSLPVLPPHPLCRLAREAMTAFQQIVAALQGKGTTSGVILSLVDRLRSEEDAVKLSGPARGKRGEERRSEAAGDGRLEKGRFVSVIRDVAPDISLQSALALASLFTVEEGGRRDVHYLPLLREIFACCGDRDRSTGVSVRASLDSALHADGAGLLSNQSALVPVAHTNGLPGPSSFPSEAHGLGECPEEMRGLLLFAYACERAGGTKGGGRVSLRVLEESLELAKPVSMYRRLLSAEEEIHQLRKLPEDAQRRQHLHPSEAPESREAFVRGVEGGTREKQLEAECAAERERADRAATRVTELQRACSSLEDRLGRLSAELQKSPRAVLRKLEVGLLGLESEVAETAQRQVVETKRKEGLLMERLVVAEGEAQRWRAEAESLRTQKDAELRLYRAQVDALVSDMERLQALGGLGGMLQAQANLPGGGLFETVPAP</sequence>
<feature type="compositionally biased region" description="Basic and acidic residues" evidence="2">
    <location>
        <begin position="969"/>
        <end position="984"/>
    </location>
</feature>
<feature type="compositionally biased region" description="Basic and acidic residues" evidence="2">
    <location>
        <begin position="317"/>
        <end position="395"/>
    </location>
</feature>
<name>A0A0G4I9M5_9ALVE</name>
<feature type="coiled-coil region" evidence="1">
    <location>
        <begin position="1331"/>
        <end position="1365"/>
    </location>
</feature>
<dbReference type="GO" id="GO:0000785">
    <property type="term" value="C:chromatin"/>
    <property type="evidence" value="ECO:0007669"/>
    <property type="project" value="TreeGrafter"/>
</dbReference>
<dbReference type="VEuPathDB" id="CryptoDB:Cvel_2066"/>
<organism evidence="3">
    <name type="scientific">Chromera velia CCMP2878</name>
    <dbReference type="NCBI Taxonomy" id="1169474"/>
    <lineage>
        <taxon>Eukaryota</taxon>
        <taxon>Sar</taxon>
        <taxon>Alveolata</taxon>
        <taxon>Colpodellida</taxon>
        <taxon>Chromeraceae</taxon>
        <taxon>Chromera</taxon>
    </lineage>
</organism>
<dbReference type="PANTHER" id="PTHR43941:SF1">
    <property type="entry name" value="STRUCTURAL MAINTENANCE OF CHROMOSOMES PROTEIN 2"/>
    <property type="match status" value="1"/>
</dbReference>
<keyword evidence="1" id="KW-0175">Coiled coil</keyword>
<feature type="compositionally biased region" description="Gly residues" evidence="2">
    <location>
        <begin position="649"/>
        <end position="659"/>
    </location>
</feature>
<evidence type="ECO:0008006" key="4">
    <source>
        <dbReference type="Google" id="ProtNLM"/>
    </source>
</evidence>
<feature type="coiled-coil region" evidence="1">
    <location>
        <begin position="2257"/>
        <end position="2302"/>
    </location>
</feature>
<feature type="compositionally biased region" description="Polar residues" evidence="2">
    <location>
        <begin position="566"/>
        <end position="584"/>
    </location>
</feature>
<feature type="compositionally biased region" description="Basic and acidic residues" evidence="2">
    <location>
        <begin position="1955"/>
        <end position="1966"/>
    </location>
</feature>
<feature type="region of interest" description="Disordered" evidence="2">
    <location>
        <begin position="969"/>
        <end position="994"/>
    </location>
</feature>
<dbReference type="GO" id="GO:0000796">
    <property type="term" value="C:condensin complex"/>
    <property type="evidence" value="ECO:0007669"/>
    <property type="project" value="TreeGrafter"/>
</dbReference>
<feature type="compositionally biased region" description="Basic residues" evidence="2">
    <location>
        <begin position="225"/>
        <end position="240"/>
    </location>
</feature>
<feature type="compositionally biased region" description="Basic and acidic residues" evidence="2">
    <location>
        <begin position="87"/>
        <end position="96"/>
    </location>
</feature>